<evidence type="ECO:0000313" key="2">
    <source>
        <dbReference type="Proteomes" id="UP000230864"/>
    </source>
</evidence>
<organism evidence="1 2">
    <name type="scientific">Candidatus Nealsonbacteria bacterium CG02_land_8_20_14_3_00_37_10</name>
    <dbReference type="NCBI Taxonomy" id="1974699"/>
    <lineage>
        <taxon>Bacteria</taxon>
        <taxon>Candidatus Nealsoniibacteriota</taxon>
    </lineage>
</organism>
<accession>A0A2M7D998</accession>
<proteinExistence type="predicted"/>
<dbReference type="AlphaFoldDB" id="A0A2M7D998"/>
<reference evidence="2" key="1">
    <citation type="submission" date="2017-09" db="EMBL/GenBank/DDBJ databases">
        <title>Depth-based differentiation of microbial function through sediment-hosted aquifers and enrichment of novel symbionts in the deep terrestrial subsurface.</title>
        <authorList>
            <person name="Probst A.J."/>
            <person name="Ladd B."/>
            <person name="Jarett J.K."/>
            <person name="Geller-Mcgrath D.E."/>
            <person name="Sieber C.M.K."/>
            <person name="Emerson J.B."/>
            <person name="Anantharaman K."/>
            <person name="Thomas B.C."/>
            <person name="Malmstrom R."/>
            <person name="Stieglmeier M."/>
            <person name="Klingl A."/>
            <person name="Woyke T."/>
            <person name="Ryan C.M."/>
            <person name="Banfield J.F."/>
        </authorList>
    </citation>
    <scope>NUCLEOTIDE SEQUENCE [LARGE SCALE GENOMIC DNA]</scope>
</reference>
<protein>
    <submittedName>
        <fullName evidence="1">Uncharacterized protein</fullName>
    </submittedName>
</protein>
<gene>
    <name evidence="1" type="ORF">COS25_01900</name>
</gene>
<comment type="caution">
    <text evidence="1">The sequence shown here is derived from an EMBL/GenBank/DDBJ whole genome shotgun (WGS) entry which is preliminary data.</text>
</comment>
<sequence length="81" mass="9098">MTGSLKPLAEQKNNKLILSILSREGKIRRGDLYLEVKKLQKQKYGKETSYQVIERDVDRLLKGGLIKVVSGGPRSSVLSLK</sequence>
<dbReference type="Proteomes" id="UP000230864">
    <property type="component" value="Unassembled WGS sequence"/>
</dbReference>
<dbReference type="EMBL" id="PETZ01000037">
    <property type="protein sequence ID" value="PIV45055.1"/>
    <property type="molecule type" value="Genomic_DNA"/>
</dbReference>
<evidence type="ECO:0000313" key="1">
    <source>
        <dbReference type="EMBL" id="PIV45055.1"/>
    </source>
</evidence>
<name>A0A2M7D998_9BACT</name>